<gene>
    <name evidence="1" type="ORF">M404DRAFT_165938</name>
</gene>
<accession>A0A0C3NJ95</accession>
<name>A0A0C3NJ95_PISTI</name>
<dbReference type="InParanoid" id="A0A0C3NJ95"/>
<keyword evidence="2" id="KW-1185">Reference proteome</keyword>
<organism evidence="1 2">
    <name type="scientific">Pisolithus tinctorius Marx 270</name>
    <dbReference type="NCBI Taxonomy" id="870435"/>
    <lineage>
        <taxon>Eukaryota</taxon>
        <taxon>Fungi</taxon>
        <taxon>Dikarya</taxon>
        <taxon>Basidiomycota</taxon>
        <taxon>Agaricomycotina</taxon>
        <taxon>Agaricomycetes</taxon>
        <taxon>Agaricomycetidae</taxon>
        <taxon>Boletales</taxon>
        <taxon>Sclerodermatineae</taxon>
        <taxon>Pisolithaceae</taxon>
        <taxon>Pisolithus</taxon>
    </lineage>
</organism>
<evidence type="ECO:0000313" key="2">
    <source>
        <dbReference type="Proteomes" id="UP000054217"/>
    </source>
</evidence>
<dbReference type="OrthoDB" id="2630545at2759"/>
<sequence>LHKGVLFVHSPTLEDIFTLPSGIENDGADEDHPIGLPGISGDEFGHFVLWLYHVSGSVPHEQNLPSLVAILKVSRLWQINNNEDNALVLGVRVYSIIARAREVMEMEHRTVAAVPPGLSLPPSPACNSSQHARCKDVWARFWWQKVARQLLHPYSPLALSSLVDYVTQQANPDGLNVECKGSFINQVVESGGLEVEENIIHGAITAVQAYFDAL</sequence>
<reference evidence="1 2" key="1">
    <citation type="submission" date="2014-04" db="EMBL/GenBank/DDBJ databases">
        <authorList>
            <consortium name="DOE Joint Genome Institute"/>
            <person name="Kuo A."/>
            <person name="Kohler A."/>
            <person name="Costa M.D."/>
            <person name="Nagy L.G."/>
            <person name="Floudas D."/>
            <person name="Copeland A."/>
            <person name="Barry K.W."/>
            <person name="Cichocki N."/>
            <person name="Veneault-Fourrey C."/>
            <person name="LaButti K."/>
            <person name="Lindquist E.A."/>
            <person name="Lipzen A."/>
            <person name="Lundell T."/>
            <person name="Morin E."/>
            <person name="Murat C."/>
            <person name="Sun H."/>
            <person name="Tunlid A."/>
            <person name="Henrissat B."/>
            <person name="Grigoriev I.V."/>
            <person name="Hibbett D.S."/>
            <person name="Martin F."/>
            <person name="Nordberg H.P."/>
            <person name="Cantor M.N."/>
            <person name="Hua S.X."/>
        </authorList>
    </citation>
    <scope>NUCLEOTIDE SEQUENCE [LARGE SCALE GENOMIC DNA]</scope>
    <source>
        <strain evidence="1 2">Marx 270</strain>
    </source>
</reference>
<protein>
    <recommendedName>
        <fullName evidence="3">BTB domain-containing protein</fullName>
    </recommendedName>
</protein>
<reference evidence="2" key="2">
    <citation type="submission" date="2015-01" db="EMBL/GenBank/DDBJ databases">
        <title>Evolutionary Origins and Diversification of the Mycorrhizal Mutualists.</title>
        <authorList>
            <consortium name="DOE Joint Genome Institute"/>
            <consortium name="Mycorrhizal Genomics Consortium"/>
            <person name="Kohler A."/>
            <person name="Kuo A."/>
            <person name="Nagy L.G."/>
            <person name="Floudas D."/>
            <person name="Copeland A."/>
            <person name="Barry K.W."/>
            <person name="Cichocki N."/>
            <person name="Veneault-Fourrey C."/>
            <person name="LaButti K."/>
            <person name="Lindquist E.A."/>
            <person name="Lipzen A."/>
            <person name="Lundell T."/>
            <person name="Morin E."/>
            <person name="Murat C."/>
            <person name="Riley R."/>
            <person name="Ohm R."/>
            <person name="Sun H."/>
            <person name="Tunlid A."/>
            <person name="Henrissat B."/>
            <person name="Grigoriev I.V."/>
            <person name="Hibbett D.S."/>
            <person name="Martin F."/>
        </authorList>
    </citation>
    <scope>NUCLEOTIDE SEQUENCE [LARGE SCALE GENOMIC DNA]</scope>
    <source>
        <strain evidence="2">Marx 270</strain>
    </source>
</reference>
<proteinExistence type="predicted"/>
<dbReference type="HOGENOM" id="CLU_047592_4_2_1"/>
<dbReference type="Proteomes" id="UP000054217">
    <property type="component" value="Unassembled WGS sequence"/>
</dbReference>
<feature type="non-terminal residue" evidence="1">
    <location>
        <position position="1"/>
    </location>
</feature>
<evidence type="ECO:0008006" key="3">
    <source>
        <dbReference type="Google" id="ProtNLM"/>
    </source>
</evidence>
<evidence type="ECO:0000313" key="1">
    <source>
        <dbReference type="EMBL" id="KIN95448.1"/>
    </source>
</evidence>
<dbReference type="EMBL" id="KN832068">
    <property type="protein sequence ID" value="KIN95448.1"/>
    <property type="molecule type" value="Genomic_DNA"/>
</dbReference>
<dbReference type="AlphaFoldDB" id="A0A0C3NJ95"/>